<reference evidence="2 3" key="1">
    <citation type="submission" date="2021-10" db="EMBL/GenBank/DDBJ databases">
        <title>Streptomyces gossypii sp. nov., isolated from soil collected from cotton field.</title>
        <authorList>
            <person name="Ge X."/>
            <person name="Chen X."/>
            <person name="Liu W."/>
        </authorList>
    </citation>
    <scope>NUCLEOTIDE SEQUENCE [LARGE SCALE GENOMIC DNA]</scope>
    <source>
        <strain evidence="2 3">N2-109</strain>
    </source>
</reference>
<evidence type="ECO:0008006" key="4">
    <source>
        <dbReference type="Google" id="ProtNLM"/>
    </source>
</evidence>
<keyword evidence="3" id="KW-1185">Reference proteome</keyword>
<gene>
    <name evidence="2" type="ORF">LHJ74_21820</name>
</gene>
<dbReference type="RefSeq" id="WP_260219838.1">
    <property type="nucleotide sequence ID" value="NZ_JAJAGO010000010.1"/>
</dbReference>
<dbReference type="EMBL" id="JAJAGO010000010">
    <property type="protein sequence ID" value="MCT2592513.1"/>
    <property type="molecule type" value="Genomic_DNA"/>
</dbReference>
<dbReference type="InterPro" id="IPR016181">
    <property type="entry name" value="Acyl_CoA_acyltransferase"/>
</dbReference>
<feature type="region of interest" description="Disordered" evidence="1">
    <location>
        <begin position="168"/>
        <end position="189"/>
    </location>
</feature>
<name>A0ABT2JX88_9ACTN</name>
<comment type="caution">
    <text evidence="2">The sequence shown here is derived from an EMBL/GenBank/DDBJ whole genome shotgun (WGS) entry which is preliminary data.</text>
</comment>
<proteinExistence type="predicted"/>
<sequence length="244" mass="25325">MTAAAVPPPPPPSPRPQHPLLGMLLDAADGRFPAADGGVTVLPAMPDGQECSVAFTGHAVIATARPEAAVCEAPGPPDGLGGSLAPDFLRWLAGPRGRIVHLDVTLVARGTGDDSAPRLPERHDLDRHPRVRLAQELRTDVRVHGDERGLITLADGLAGRRELGIELIDGSDGSDGSDGHGPGQEQGRGHGRALLRDALTLVPSGEPVFAAIAPGNARSLRSFLAAGFTPVGSEVVIIPDPERY</sequence>
<evidence type="ECO:0000313" key="3">
    <source>
        <dbReference type="Proteomes" id="UP001156389"/>
    </source>
</evidence>
<evidence type="ECO:0000256" key="1">
    <source>
        <dbReference type="SAM" id="MobiDB-lite"/>
    </source>
</evidence>
<protein>
    <recommendedName>
        <fullName evidence="4">N-acetyltransferase domain-containing protein</fullName>
    </recommendedName>
</protein>
<dbReference type="Proteomes" id="UP001156389">
    <property type="component" value="Unassembled WGS sequence"/>
</dbReference>
<organism evidence="2 3">
    <name type="scientific">Streptomyces gossypii</name>
    <dbReference type="NCBI Taxonomy" id="2883101"/>
    <lineage>
        <taxon>Bacteria</taxon>
        <taxon>Bacillati</taxon>
        <taxon>Actinomycetota</taxon>
        <taxon>Actinomycetes</taxon>
        <taxon>Kitasatosporales</taxon>
        <taxon>Streptomycetaceae</taxon>
        <taxon>Streptomyces</taxon>
    </lineage>
</organism>
<accession>A0ABT2JX88</accession>
<evidence type="ECO:0000313" key="2">
    <source>
        <dbReference type="EMBL" id="MCT2592513.1"/>
    </source>
</evidence>
<dbReference type="SUPFAM" id="SSF55729">
    <property type="entry name" value="Acyl-CoA N-acyltransferases (Nat)"/>
    <property type="match status" value="1"/>
</dbReference>